<dbReference type="EMBL" id="SIHJ01000001">
    <property type="protein sequence ID" value="TWT35297.1"/>
    <property type="molecule type" value="Genomic_DNA"/>
</dbReference>
<dbReference type="Pfam" id="PF02836">
    <property type="entry name" value="Glyco_hydro_2_C"/>
    <property type="match status" value="1"/>
</dbReference>
<dbReference type="GO" id="GO:0030246">
    <property type="term" value="F:carbohydrate binding"/>
    <property type="evidence" value="ECO:0007669"/>
    <property type="project" value="InterPro"/>
</dbReference>
<evidence type="ECO:0000256" key="2">
    <source>
        <dbReference type="ARBA" id="ARBA00007401"/>
    </source>
</evidence>
<feature type="domain" description="Beta galactosidase small chain/" evidence="9">
    <location>
        <begin position="779"/>
        <end position="1048"/>
    </location>
</feature>
<dbReference type="PRINTS" id="PR00132">
    <property type="entry name" value="GLHYDRLASE2"/>
</dbReference>
<dbReference type="SMART" id="SM01038">
    <property type="entry name" value="Bgal_small_N"/>
    <property type="match status" value="1"/>
</dbReference>
<keyword evidence="11" id="KW-1185">Reference proteome</keyword>
<evidence type="ECO:0000259" key="9">
    <source>
        <dbReference type="SMART" id="SM01038"/>
    </source>
</evidence>
<dbReference type="InterPro" id="IPR004199">
    <property type="entry name" value="B-gal_small/dom_5"/>
</dbReference>
<dbReference type="InterPro" id="IPR036156">
    <property type="entry name" value="Beta-gal/glucu_dom_sf"/>
</dbReference>
<dbReference type="SUPFAM" id="SSF49303">
    <property type="entry name" value="beta-Galactosidase/glucuronidase domain"/>
    <property type="match status" value="2"/>
</dbReference>
<dbReference type="Gene3D" id="3.20.20.80">
    <property type="entry name" value="Glycosidases"/>
    <property type="match status" value="1"/>
</dbReference>
<keyword evidence="4 7" id="KW-0378">Hydrolase</keyword>
<proteinExistence type="inferred from homology"/>
<dbReference type="SUPFAM" id="SSF49785">
    <property type="entry name" value="Galactose-binding domain-like"/>
    <property type="match status" value="1"/>
</dbReference>
<dbReference type="InterPro" id="IPR006103">
    <property type="entry name" value="Glyco_hydro_2_cat"/>
</dbReference>
<comment type="catalytic activity">
    <reaction evidence="1 7">
        <text>Hydrolysis of terminal non-reducing beta-D-galactose residues in beta-D-galactosides.</text>
        <dbReference type="EC" id="3.2.1.23"/>
    </reaction>
</comment>
<dbReference type="InterPro" id="IPR032312">
    <property type="entry name" value="LacZ_4"/>
</dbReference>
<dbReference type="InterPro" id="IPR006104">
    <property type="entry name" value="Glyco_hydro_2_N"/>
</dbReference>
<dbReference type="AlphaFoldDB" id="A0A5C5VBE8"/>
<organism evidence="10 11">
    <name type="scientific">Posidoniimonas corsicana</name>
    <dbReference type="NCBI Taxonomy" id="1938618"/>
    <lineage>
        <taxon>Bacteria</taxon>
        <taxon>Pseudomonadati</taxon>
        <taxon>Planctomycetota</taxon>
        <taxon>Planctomycetia</taxon>
        <taxon>Pirellulales</taxon>
        <taxon>Lacipirellulaceae</taxon>
        <taxon>Posidoniimonas</taxon>
    </lineage>
</organism>
<dbReference type="Gene3D" id="2.60.40.10">
    <property type="entry name" value="Immunoglobulins"/>
    <property type="match status" value="2"/>
</dbReference>
<name>A0A5C5VBE8_9BACT</name>
<dbReference type="Pfam" id="PF02837">
    <property type="entry name" value="Glyco_hydro_2_N"/>
    <property type="match status" value="1"/>
</dbReference>
<dbReference type="SUPFAM" id="SSF51445">
    <property type="entry name" value="(Trans)glycosidases"/>
    <property type="match status" value="1"/>
</dbReference>
<dbReference type="InterPro" id="IPR050347">
    <property type="entry name" value="Bact_Beta-galactosidase"/>
</dbReference>
<keyword evidence="5 7" id="KW-0326">Glycosidase</keyword>
<dbReference type="PROSITE" id="PS00719">
    <property type="entry name" value="GLYCOSYL_HYDROL_F2_1"/>
    <property type="match status" value="1"/>
</dbReference>
<dbReference type="Gene3D" id="2.70.98.10">
    <property type="match status" value="1"/>
</dbReference>
<dbReference type="PANTHER" id="PTHR46323">
    <property type="entry name" value="BETA-GALACTOSIDASE"/>
    <property type="match status" value="1"/>
</dbReference>
<dbReference type="Pfam" id="PF16353">
    <property type="entry name" value="LacZ_4"/>
    <property type="match status" value="1"/>
</dbReference>
<dbReference type="InterPro" id="IPR014718">
    <property type="entry name" value="GH-type_carb-bd"/>
</dbReference>
<feature type="signal peptide" evidence="8">
    <location>
        <begin position="1"/>
        <end position="23"/>
    </location>
</feature>
<dbReference type="Pfam" id="PF02929">
    <property type="entry name" value="Bgal_small_N"/>
    <property type="match status" value="1"/>
</dbReference>
<dbReference type="InterPro" id="IPR011013">
    <property type="entry name" value="Gal_mutarotase_sf_dom"/>
</dbReference>
<sequence precursor="true">MMPAAYSTRPLTLLFLSCLIAPASIRGDDLPDWENPAVVQINREPVRATFTPYATAADATAGGESSRVVSLNGSWRFHWSPTPDQRPVEFYRPDFDASGWGEIVVPGNWQTQGHGVPIYTNITYPFRKAPPRVTLDPPRSYTQHELRNPVGSYRRAFTLPDAWQGQRVFVNFGGVKSAFYLWVNGRRIGYSQDSMSPAEFEITDAVQPGENLLAVEVYRWSDGSYLEDQDMWRLSGIFRDVDLIARPTARVEDFHLTAQPSDDHQNATVQVEIDLAFAEGASPEGLEASVEITDPSGAAIGTAQAVAGTDPAAERFRTATLEVGNPQLWSAETPHLYRAVITLSGPDGVLECIPWRFGIRSYAHDDGRFLVNGRSVKLKGVNRHEHHPRTGRYVDRATMVRDLELMKQANINMVRTSHYPNDPVWYELCDQYGMYVMDEANQESHAFGTGSRTLGDNPDWELAHVDRGVSMAERDKNHACVAIWSLGNEGGSGRNLAAMRRAMEEIDATRPYFYHADRAVTEWMDIDYPTIAQVEAYFAKPQRKGVLVREFSHMMGNSGGNLPEHVDALYRHDQYAGAAIWDWVDQGLIKPASGVMRYIEDPATLSLLDGETWAYGGDFGDRPNDRDFCLNGVVGPDREPHPHYYEVQKAYQPVKMTLAPDTSKVQVTNRFDFTNLASLNWRWSLLADGEEVGGGALTPPDAGPGEVVSLEPPGFADLPEDGREYAGAVYAELAEPTEWAPEGFVVAREQFVLRESQFNVPPQPGGGELAVEHSDDEIRATGPATSATWRPSTGELVAWRVDGREMLARPLQPYFWKPANRNQAGNKYAERLGLWKSAAESSKWGGRVVPGSSGEVAVEMDTELADGVGQCQIRYTLHPSGQLEVAMTYEPLRADRAPPLPKFGVRLGLAGGVDEVAWYGRGPHENYADRRTAAFLGRHDLPFAAYHTEYIYPQDNGARTGVRWLELRSEAGLRIDGRQPLTVRAWPYTEEDLESARHPADLPNRDFVDVNIDARLHGVGGDNSWGKRTMDQYTLPADEAYELRFVLTPLDAGGE</sequence>
<evidence type="ECO:0000313" key="10">
    <source>
        <dbReference type="EMBL" id="TWT35297.1"/>
    </source>
</evidence>
<dbReference type="InterPro" id="IPR023230">
    <property type="entry name" value="Glyco_hydro_2_CS"/>
</dbReference>
<gene>
    <name evidence="10" type="primary">lacZ_1</name>
    <name evidence="10" type="ORF">KOR34_01850</name>
</gene>
<dbReference type="PROSITE" id="PS00608">
    <property type="entry name" value="GLYCOSYL_HYDROL_F2_2"/>
    <property type="match status" value="1"/>
</dbReference>
<dbReference type="GO" id="GO:0005990">
    <property type="term" value="P:lactose catabolic process"/>
    <property type="evidence" value="ECO:0007669"/>
    <property type="project" value="TreeGrafter"/>
</dbReference>
<dbReference type="Pfam" id="PF00703">
    <property type="entry name" value="Glyco_hydro_2"/>
    <property type="match status" value="1"/>
</dbReference>
<comment type="caution">
    <text evidence="10">The sequence shown here is derived from an EMBL/GenBank/DDBJ whole genome shotgun (WGS) entry which is preliminary data.</text>
</comment>
<dbReference type="SUPFAM" id="SSF74650">
    <property type="entry name" value="Galactose mutarotase-like"/>
    <property type="match status" value="1"/>
</dbReference>
<dbReference type="InterPro" id="IPR006101">
    <property type="entry name" value="Glyco_hydro_2"/>
</dbReference>
<reference evidence="10 11" key="1">
    <citation type="submission" date="2019-02" db="EMBL/GenBank/DDBJ databases">
        <title>Deep-cultivation of Planctomycetes and their phenomic and genomic characterization uncovers novel biology.</title>
        <authorList>
            <person name="Wiegand S."/>
            <person name="Jogler M."/>
            <person name="Boedeker C."/>
            <person name="Pinto D."/>
            <person name="Vollmers J."/>
            <person name="Rivas-Marin E."/>
            <person name="Kohn T."/>
            <person name="Peeters S.H."/>
            <person name="Heuer A."/>
            <person name="Rast P."/>
            <person name="Oberbeckmann S."/>
            <person name="Bunk B."/>
            <person name="Jeske O."/>
            <person name="Meyerdierks A."/>
            <person name="Storesund J.E."/>
            <person name="Kallscheuer N."/>
            <person name="Luecker S."/>
            <person name="Lage O.M."/>
            <person name="Pohl T."/>
            <person name="Merkel B.J."/>
            <person name="Hornburger P."/>
            <person name="Mueller R.-W."/>
            <person name="Bruemmer F."/>
            <person name="Labrenz M."/>
            <person name="Spormann A.M."/>
            <person name="Op Den Camp H."/>
            <person name="Overmann J."/>
            <person name="Amann R."/>
            <person name="Jetten M.S.M."/>
            <person name="Mascher T."/>
            <person name="Medema M.H."/>
            <person name="Devos D.P."/>
            <person name="Kaster A.-K."/>
            <person name="Ovreas L."/>
            <person name="Rohde M."/>
            <person name="Galperin M.Y."/>
            <person name="Jogler C."/>
        </authorList>
    </citation>
    <scope>NUCLEOTIDE SEQUENCE [LARGE SCALE GENOMIC DNA]</scope>
    <source>
        <strain evidence="10 11">KOR34</strain>
    </source>
</reference>
<evidence type="ECO:0000256" key="5">
    <source>
        <dbReference type="ARBA" id="ARBA00023295"/>
    </source>
</evidence>
<dbReference type="PANTHER" id="PTHR46323:SF2">
    <property type="entry name" value="BETA-GALACTOSIDASE"/>
    <property type="match status" value="1"/>
</dbReference>
<dbReference type="GO" id="GO:0009341">
    <property type="term" value="C:beta-galactosidase complex"/>
    <property type="evidence" value="ECO:0007669"/>
    <property type="project" value="InterPro"/>
</dbReference>
<evidence type="ECO:0000256" key="4">
    <source>
        <dbReference type="ARBA" id="ARBA00022801"/>
    </source>
</evidence>
<feature type="chain" id="PRO_5022946115" description="Beta-galactosidase" evidence="8">
    <location>
        <begin position="24"/>
        <end position="1055"/>
    </location>
</feature>
<dbReference type="InterPro" id="IPR023232">
    <property type="entry name" value="Glyco_hydro_2_AS"/>
</dbReference>
<dbReference type="InterPro" id="IPR013783">
    <property type="entry name" value="Ig-like_fold"/>
</dbReference>
<protein>
    <recommendedName>
        <fullName evidence="3 7">Beta-galactosidase</fullName>
        <ecNumber evidence="3 7">3.2.1.23</ecNumber>
    </recommendedName>
    <alternativeName>
        <fullName evidence="6 7">Lactase</fullName>
    </alternativeName>
</protein>
<dbReference type="EC" id="3.2.1.23" evidence="3 7"/>
<evidence type="ECO:0000313" key="11">
    <source>
        <dbReference type="Proteomes" id="UP000316714"/>
    </source>
</evidence>
<evidence type="ECO:0000256" key="3">
    <source>
        <dbReference type="ARBA" id="ARBA00012756"/>
    </source>
</evidence>
<evidence type="ECO:0000256" key="7">
    <source>
        <dbReference type="RuleBase" id="RU361154"/>
    </source>
</evidence>
<evidence type="ECO:0000256" key="6">
    <source>
        <dbReference type="ARBA" id="ARBA00032230"/>
    </source>
</evidence>
<dbReference type="GO" id="GO:0004565">
    <property type="term" value="F:beta-galactosidase activity"/>
    <property type="evidence" value="ECO:0007669"/>
    <property type="project" value="UniProtKB-EC"/>
</dbReference>
<dbReference type="InterPro" id="IPR008979">
    <property type="entry name" value="Galactose-bd-like_sf"/>
</dbReference>
<keyword evidence="8" id="KW-0732">Signal</keyword>
<dbReference type="OrthoDB" id="9758603at2"/>
<dbReference type="InterPro" id="IPR006102">
    <property type="entry name" value="Ig-like_GH2"/>
</dbReference>
<accession>A0A5C5VBE8</accession>
<evidence type="ECO:0000256" key="8">
    <source>
        <dbReference type="SAM" id="SignalP"/>
    </source>
</evidence>
<evidence type="ECO:0000256" key="1">
    <source>
        <dbReference type="ARBA" id="ARBA00001412"/>
    </source>
</evidence>
<comment type="similarity">
    <text evidence="2 7">Belongs to the glycosyl hydrolase 2 family.</text>
</comment>
<dbReference type="InterPro" id="IPR017853">
    <property type="entry name" value="GH"/>
</dbReference>
<dbReference type="Proteomes" id="UP000316714">
    <property type="component" value="Unassembled WGS sequence"/>
</dbReference>
<dbReference type="Gene3D" id="2.60.120.260">
    <property type="entry name" value="Galactose-binding domain-like"/>
    <property type="match status" value="1"/>
</dbReference>